<dbReference type="KEGG" id="bsd:BLASA_4902"/>
<evidence type="ECO:0000313" key="2">
    <source>
        <dbReference type="Proteomes" id="UP000007517"/>
    </source>
</evidence>
<name>H6RU75_BLASD</name>
<protein>
    <submittedName>
        <fullName evidence="1">Uncharacterized protein</fullName>
    </submittedName>
</protein>
<evidence type="ECO:0000313" key="1">
    <source>
        <dbReference type="EMBL" id="CCG05682.1"/>
    </source>
</evidence>
<dbReference type="EMBL" id="FO117623">
    <property type="protein sequence ID" value="CCG05682.1"/>
    <property type="molecule type" value="Genomic_DNA"/>
</dbReference>
<dbReference type="Proteomes" id="UP000007517">
    <property type="component" value="Chromosome"/>
</dbReference>
<reference evidence="2" key="2">
    <citation type="submission" date="2012-02" db="EMBL/GenBank/DDBJ databases">
        <title>Complete genome sequence of Blastococcus saxobsidens strain DD2.</title>
        <authorList>
            <person name="Genoscope."/>
        </authorList>
    </citation>
    <scope>NUCLEOTIDE SEQUENCE [LARGE SCALE GENOMIC DNA]</scope>
    <source>
        <strain evidence="2">DD2</strain>
    </source>
</reference>
<dbReference type="AlphaFoldDB" id="H6RU75"/>
<organism evidence="1 2">
    <name type="scientific">Blastococcus saxobsidens (strain DD2)</name>
    <dbReference type="NCBI Taxonomy" id="1146883"/>
    <lineage>
        <taxon>Bacteria</taxon>
        <taxon>Bacillati</taxon>
        <taxon>Actinomycetota</taxon>
        <taxon>Actinomycetes</taxon>
        <taxon>Geodermatophilales</taxon>
        <taxon>Geodermatophilaceae</taxon>
        <taxon>Blastococcus</taxon>
    </lineage>
</organism>
<dbReference type="STRING" id="1146883.BLASA_4902"/>
<gene>
    <name evidence="1" type="ordered locus">BLASA_4902</name>
</gene>
<dbReference type="HOGENOM" id="CLU_2407411_0_0_11"/>
<keyword evidence="2" id="KW-1185">Reference proteome</keyword>
<reference evidence="1 2" key="1">
    <citation type="journal article" date="2012" name="J. Bacteriol.">
        <title>Genome Sequence of Blastococcus saxobsidens DD2, a Stone-Inhabiting Bacterium.</title>
        <authorList>
            <person name="Chouaia B."/>
            <person name="Crotti E."/>
            <person name="Brusetti L."/>
            <person name="Daffonchio D."/>
            <person name="Essoussi I."/>
            <person name="Nouioui I."/>
            <person name="Sbissi I."/>
            <person name="Ghodhbane-Gtari F."/>
            <person name="Gtari M."/>
            <person name="Vacherie B."/>
            <person name="Barbe V."/>
            <person name="Medigue C."/>
            <person name="Gury J."/>
            <person name="Pujic P."/>
            <person name="Normand P."/>
        </authorList>
    </citation>
    <scope>NUCLEOTIDE SEQUENCE [LARGE SCALE GENOMIC DNA]</scope>
    <source>
        <strain evidence="1 2">DD2</strain>
    </source>
</reference>
<sequence>MNIQSDARTLTGHWDLPRLWLYSHGPPLLGTDGLRGRQPLHFGDGCGNATPGGICSRKAELRRLTSWRHDSLEAGAPALRPHPYNARAKQLT</sequence>
<proteinExistence type="predicted"/>
<accession>H6RU75</accession>